<sequence length="996" mass="114341">MDYMINELKQICHMEPLREKILIADSYYIGNQIVEAYMEKERFVVNLHVKTVHELAVEILSSQKIFLGTIADKVITEYFIYETVMNLKKKSQLYYFNSIEITSSFCKSIHNTIMQLRLAGYDENNIDETNFLSSNKGNDFKKILAHYKQMLDSNQLVDSAEVLQQALQIVSENNKSLYILQPNLQLTNLELQFLQKLLPEKKYKLSLAKVYGVNLPENPSIETIKWGPPVPLSYIYCPNNYTKPIETIDVHIAKTVELEVKAVLQSLKQKKAPLDQSTIFYTSSEPYISAIYHLSQKLNIPVTFSEGLPILYSRPGKLAGGLLKWLQSDYHIHTFLPLLRDGLILFKGTAAPTNSQAIKLLKDLQIGWGKERYLSLFDKTINALEEQERDSEHKERVGKLESLRYMKNWFRNALESLSIDKGKISYKSLLTGIRSILSNQSAVITELDYAANKELMGKIEAILPYLKEETLAIYDAVQRASELLLAGRIFASDPKPGCLHAANYEDGIYNRRKFTYFVGLDNQSFPGKIMEDPLLLDNERARLRLQMPLLKEQAEKRLYTILQALAQCNGHITASYCNFDVTNNRILNPSYLFLQLYRAANGNSLADFKEINDVQTRIFSEKAIEEYDVWALQFAGGQSYSPQSGLFEAHPNVMNGLIAEQMRHTELFTDYDGKVNIEGTEASALYKHKTLSASKLEMLATCPYAYFLSEVLKLKPAESKEYDANRWLDAKTRGILLHKIFELFLKRLKEQCEKPNYVKHRTLMMELAQQIIDEEKQRVTPPNNSVFQAESADILYCCDIFLKEEEVFCEIYEPYEFEYTFGLNGIEPAVLSLDDEEYILVSGKSDRVDFDQSGKMHIIDYKTGSAYKFNERNVFNGGRQLQHFIYALAIEQHMGLEAGTVIESSYYFPSAKGFGERIVRKQTADARKSGTVILTDLINIIKQGDFMMTDDLEDCRYCDYKSVCRRASYDSVTYHKKLTDERYSGLASLKEVRGYD</sequence>
<dbReference type="Gene3D" id="3.90.320.10">
    <property type="match status" value="1"/>
</dbReference>
<dbReference type="GO" id="GO:0005524">
    <property type="term" value="F:ATP binding"/>
    <property type="evidence" value="ECO:0007669"/>
    <property type="project" value="UniProtKB-KW"/>
</dbReference>
<evidence type="ECO:0000256" key="4">
    <source>
        <dbReference type="ARBA" id="ARBA00022801"/>
    </source>
</evidence>
<evidence type="ECO:0000256" key="1">
    <source>
        <dbReference type="ARBA" id="ARBA00022722"/>
    </source>
</evidence>
<dbReference type="SUPFAM" id="SSF52540">
    <property type="entry name" value="P-loop containing nucleoside triphosphate hydrolases"/>
    <property type="match status" value="1"/>
</dbReference>
<evidence type="ECO:0000259" key="10">
    <source>
        <dbReference type="Pfam" id="PF12705"/>
    </source>
</evidence>
<accession>A0A927CZX2</accession>
<dbReference type="GO" id="GO:0003677">
    <property type="term" value="F:DNA binding"/>
    <property type="evidence" value="ECO:0007669"/>
    <property type="project" value="UniProtKB-KW"/>
</dbReference>
<evidence type="ECO:0000313" key="12">
    <source>
        <dbReference type="Proteomes" id="UP000602076"/>
    </source>
</evidence>
<evidence type="ECO:0000256" key="9">
    <source>
        <dbReference type="ARBA" id="ARBA00023204"/>
    </source>
</evidence>
<dbReference type="PANTHER" id="PTHR30591:SF1">
    <property type="entry name" value="RECBCD ENZYME SUBUNIT RECC"/>
    <property type="match status" value="1"/>
</dbReference>
<dbReference type="EMBL" id="JACXSI010000018">
    <property type="protein sequence ID" value="MBD3108449.1"/>
    <property type="molecule type" value="Genomic_DNA"/>
</dbReference>
<keyword evidence="3" id="KW-0227">DNA damage</keyword>
<dbReference type="GO" id="GO:0006310">
    <property type="term" value="P:DNA recombination"/>
    <property type="evidence" value="ECO:0007669"/>
    <property type="project" value="TreeGrafter"/>
</dbReference>
<dbReference type="GO" id="GO:0004527">
    <property type="term" value="F:exonuclease activity"/>
    <property type="evidence" value="ECO:0007669"/>
    <property type="project" value="UniProtKB-KW"/>
</dbReference>
<evidence type="ECO:0000256" key="7">
    <source>
        <dbReference type="ARBA" id="ARBA00022840"/>
    </source>
</evidence>
<keyword evidence="7" id="KW-0067">ATP-binding</keyword>
<comment type="caution">
    <text evidence="11">The sequence shown here is derived from an EMBL/GenBank/DDBJ whole genome shotgun (WGS) entry which is preliminary data.</text>
</comment>
<keyword evidence="5" id="KW-0347">Helicase</keyword>
<dbReference type="Pfam" id="PF12705">
    <property type="entry name" value="PDDEXK_1"/>
    <property type="match status" value="1"/>
</dbReference>
<evidence type="ECO:0000256" key="6">
    <source>
        <dbReference type="ARBA" id="ARBA00022839"/>
    </source>
</evidence>
<keyword evidence="9" id="KW-0234">DNA repair</keyword>
<evidence type="ECO:0000256" key="5">
    <source>
        <dbReference type="ARBA" id="ARBA00022806"/>
    </source>
</evidence>
<dbReference type="InterPro" id="IPR038726">
    <property type="entry name" value="PDDEXK_AddAB-type"/>
</dbReference>
<organism evidence="11 12">
    <name type="scientific">Peribacillus faecalis</name>
    <dbReference type="NCBI Taxonomy" id="2772559"/>
    <lineage>
        <taxon>Bacteria</taxon>
        <taxon>Bacillati</taxon>
        <taxon>Bacillota</taxon>
        <taxon>Bacilli</taxon>
        <taxon>Bacillales</taxon>
        <taxon>Bacillaceae</taxon>
        <taxon>Peribacillus</taxon>
    </lineage>
</organism>
<keyword evidence="12" id="KW-1185">Reference proteome</keyword>
<dbReference type="GO" id="GO:0006281">
    <property type="term" value="P:DNA repair"/>
    <property type="evidence" value="ECO:0007669"/>
    <property type="project" value="UniProtKB-KW"/>
</dbReference>
<dbReference type="Gene3D" id="3.40.50.300">
    <property type="entry name" value="P-loop containing nucleotide triphosphate hydrolases"/>
    <property type="match status" value="1"/>
</dbReference>
<dbReference type="Proteomes" id="UP000602076">
    <property type="component" value="Unassembled WGS sequence"/>
</dbReference>
<keyword evidence="6" id="KW-0269">Exonuclease</keyword>
<keyword evidence="8" id="KW-0238">DNA-binding</keyword>
<dbReference type="InterPro" id="IPR011335">
    <property type="entry name" value="Restrct_endonuc-II-like"/>
</dbReference>
<dbReference type="GO" id="GO:0004386">
    <property type="term" value="F:helicase activity"/>
    <property type="evidence" value="ECO:0007669"/>
    <property type="project" value="UniProtKB-KW"/>
</dbReference>
<proteinExistence type="predicted"/>
<feature type="domain" description="PD-(D/E)XK endonuclease-like" evidence="10">
    <location>
        <begin position="690"/>
        <end position="965"/>
    </location>
</feature>
<keyword evidence="2" id="KW-0547">Nucleotide-binding</keyword>
<evidence type="ECO:0000256" key="2">
    <source>
        <dbReference type="ARBA" id="ARBA00022741"/>
    </source>
</evidence>
<dbReference type="SUPFAM" id="SSF52980">
    <property type="entry name" value="Restriction endonuclease-like"/>
    <property type="match status" value="1"/>
</dbReference>
<evidence type="ECO:0000313" key="11">
    <source>
        <dbReference type="EMBL" id="MBD3108449.1"/>
    </source>
</evidence>
<protein>
    <submittedName>
        <fullName evidence="11">PD-(D/E)XK nuclease family protein</fullName>
    </submittedName>
</protein>
<evidence type="ECO:0000256" key="8">
    <source>
        <dbReference type="ARBA" id="ARBA00023125"/>
    </source>
</evidence>
<keyword evidence="4" id="KW-0378">Hydrolase</keyword>
<reference evidence="11" key="1">
    <citation type="submission" date="2020-09" db="EMBL/GenBank/DDBJ databases">
        <title>Bacillus faecalis sp. nov., a moderately halophilic bacterium isolated from cow faeces.</title>
        <authorList>
            <person name="Jiang L."/>
            <person name="Lee J."/>
        </authorList>
    </citation>
    <scope>NUCLEOTIDE SEQUENCE</scope>
    <source>
        <strain evidence="11">AGMB 02131</strain>
    </source>
</reference>
<dbReference type="RefSeq" id="WP_190997992.1">
    <property type="nucleotide sequence ID" value="NZ_JACXSI010000018.1"/>
</dbReference>
<gene>
    <name evidence="11" type="ORF">IEO70_08725</name>
</gene>
<dbReference type="InterPro" id="IPR027417">
    <property type="entry name" value="P-loop_NTPase"/>
</dbReference>
<evidence type="ECO:0000256" key="3">
    <source>
        <dbReference type="ARBA" id="ARBA00022763"/>
    </source>
</evidence>
<dbReference type="AlphaFoldDB" id="A0A927CZX2"/>
<keyword evidence="1" id="KW-0540">Nuclease</keyword>
<dbReference type="InterPro" id="IPR011604">
    <property type="entry name" value="PDDEXK-like_dom_sf"/>
</dbReference>
<dbReference type="PANTHER" id="PTHR30591">
    <property type="entry name" value="RECBCD ENZYME SUBUNIT RECC"/>
    <property type="match status" value="1"/>
</dbReference>
<name>A0A927CZX2_9BACI</name>